<keyword evidence="2" id="KW-1185">Reference proteome</keyword>
<proteinExistence type="predicted"/>
<dbReference type="EMBL" id="AVOT02002341">
    <property type="protein sequence ID" value="MBW0470045.1"/>
    <property type="molecule type" value="Genomic_DNA"/>
</dbReference>
<protein>
    <submittedName>
        <fullName evidence="1">Uncharacterized protein</fullName>
    </submittedName>
</protein>
<gene>
    <name evidence="1" type="ORF">O181_009760</name>
</gene>
<reference evidence="1" key="1">
    <citation type="submission" date="2021-03" db="EMBL/GenBank/DDBJ databases">
        <title>Draft genome sequence of rust myrtle Austropuccinia psidii MF-1, a brazilian biotype.</title>
        <authorList>
            <person name="Quecine M.C."/>
            <person name="Pachon D.M.R."/>
            <person name="Bonatelli M.L."/>
            <person name="Correr F.H."/>
            <person name="Franceschini L.M."/>
            <person name="Leite T.F."/>
            <person name="Margarido G.R.A."/>
            <person name="Almeida C.A."/>
            <person name="Ferrarezi J.A."/>
            <person name="Labate C.A."/>
        </authorList>
    </citation>
    <scope>NUCLEOTIDE SEQUENCE</scope>
    <source>
        <strain evidence="1">MF-1</strain>
    </source>
</reference>
<organism evidence="1 2">
    <name type="scientific">Austropuccinia psidii MF-1</name>
    <dbReference type="NCBI Taxonomy" id="1389203"/>
    <lineage>
        <taxon>Eukaryota</taxon>
        <taxon>Fungi</taxon>
        <taxon>Dikarya</taxon>
        <taxon>Basidiomycota</taxon>
        <taxon>Pucciniomycotina</taxon>
        <taxon>Pucciniomycetes</taxon>
        <taxon>Pucciniales</taxon>
        <taxon>Sphaerophragmiaceae</taxon>
        <taxon>Austropuccinia</taxon>
    </lineage>
</organism>
<comment type="caution">
    <text evidence="1">The sequence shown here is derived from an EMBL/GenBank/DDBJ whole genome shotgun (WGS) entry which is preliminary data.</text>
</comment>
<dbReference type="Proteomes" id="UP000765509">
    <property type="component" value="Unassembled WGS sequence"/>
</dbReference>
<name>A0A9Q3BRW2_9BASI</name>
<sequence length="262" mass="30089">MLIFLNLPTSERLKPENVYVAGIIPAPKEPTALQLNYLLIPLIKELKELWQVCHFLPTSTGPSGLFIHVAILTAIADVVSMCKLTGFILHSGNHFCNLCTIDKAQIEEICPQFHYTFSYPNYRSTIANWLWAIQKQQQAIFFEYGMQYSILEDLLYWDATRMLNLEIIHDLVLGILKDHATFKLCTWESKSKLHFRSHRKSNDRNGSDLDSITSKSCLDQITLRETCSLRREAEKRINESLPTDFQLKNLPANPHPSHTTSI</sequence>
<evidence type="ECO:0000313" key="1">
    <source>
        <dbReference type="EMBL" id="MBW0470045.1"/>
    </source>
</evidence>
<dbReference type="AlphaFoldDB" id="A0A9Q3BRW2"/>
<accession>A0A9Q3BRW2</accession>
<evidence type="ECO:0000313" key="2">
    <source>
        <dbReference type="Proteomes" id="UP000765509"/>
    </source>
</evidence>
<dbReference type="OrthoDB" id="2506909at2759"/>